<evidence type="ECO:0000256" key="1">
    <source>
        <dbReference type="ARBA" id="ARBA00023015"/>
    </source>
</evidence>
<feature type="domain" description="HTH lacI-type" evidence="4">
    <location>
        <begin position="167"/>
        <end position="221"/>
    </location>
</feature>
<dbReference type="RefSeq" id="WP_166937161.1">
    <property type="nucleotide sequence ID" value="NZ_BAAADD010000010.1"/>
</dbReference>
<dbReference type="InterPro" id="IPR008490">
    <property type="entry name" value="Transposase_InsH_N"/>
</dbReference>
<protein>
    <recommendedName>
        <fullName evidence="4">HTH lacI-type domain-containing protein</fullName>
    </recommendedName>
</protein>
<dbReference type="InterPro" id="IPR000843">
    <property type="entry name" value="HTH_LacI"/>
</dbReference>
<evidence type="ECO:0000256" key="2">
    <source>
        <dbReference type="ARBA" id="ARBA00023125"/>
    </source>
</evidence>
<dbReference type="InterPro" id="IPR046335">
    <property type="entry name" value="LacI/GalR-like_sensor"/>
</dbReference>
<dbReference type="Gene3D" id="3.40.50.2300">
    <property type="match status" value="2"/>
</dbReference>
<keyword evidence="2" id="KW-0238">DNA-binding</keyword>
<proteinExistence type="predicted"/>
<dbReference type="CDD" id="cd01545">
    <property type="entry name" value="PBP1_SalR"/>
    <property type="match status" value="1"/>
</dbReference>
<keyword evidence="6" id="KW-1185">Reference proteome</keyword>
<dbReference type="Proteomes" id="UP001499951">
    <property type="component" value="Unassembled WGS sequence"/>
</dbReference>
<organism evidence="5 6">
    <name type="scientific">Rhizomicrobium electricum</name>
    <dbReference type="NCBI Taxonomy" id="480070"/>
    <lineage>
        <taxon>Bacteria</taxon>
        <taxon>Pseudomonadati</taxon>
        <taxon>Pseudomonadota</taxon>
        <taxon>Alphaproteobacteria</taxon>
        <taxon>Micropepsales</taxon>
        <taxon>Micropepsaceae</taxon>
        <taxon>Rhizomicrobium</taxon>
    </lineage>
</organism>
<keyword evidence="1" id="KW-0805">Transcription regulation</keyword>
<dbReference type="EMBL" id="BAAADD010000010">
    <property type="protein sequence ID" value="GAA0583241.1"/>
    <property type="molecule type" value="Genomic_DNA"/>
</dbReference>
<accession>A0ABN1F5Z7</accession>
<evidence type="ECO:0000313" key="5">
    <source>
        <dbReference type="EMBL" id="GAA0583241.1"/>
    </source>
</evidence>
<dbReference type="Pfam" id="PF00356">
    <property type="entry name" value="LacI"/>
    <property type="match status" value="1"/>
</dbReference>
<gene>
    <name evidence="5" type="ORF">GCM10008942_35190</name>
</gene>
<name>A0ABN1F5Z7_9PROT</name>
<dbReference type="PANTHER" id="PTHR30146">
    <property type="entry name" value="LACI-RELATED TRANSCRIPTIONAL REPRESSOR"/>
    <property type="match status" value="1"/>
</dbReference>
<dbReference type="InterPro" id="IPR028082">
    <property type="entry name" value="Peripla_BP_I"/>
</dbReference>
<keyword evidence="3" id="KW-0804">Transcription</keyword>
<evidence type="ECO:0000259" key="4">
    <source>
        <dbReference type="PROSITE" id="PS50932"/>
    </source>
</evidence>
<dbReference type="Gene3D" id="1.10.260.40">
    <property type="entry name" value="lambda repressor-like DNA-binding domains"/>
    <property type="match status" value="1"/>
</dbReference>
<dbReference type="SMART" id="SM00354">
    <property type="entry name" value="HTH_LACI"/>
    <property type="match status" value="1"/>
</dbReference>
<comment type="caution">
    <text evidence="5">The sequence shown here is derived from an EMBL/GenBank/DDBJ whole genome shotgun (WGS) entry which is preliminary data.</text>
</comment>
<dbReference type="InterPro" id="IPR010982">
    <property type="entry name" value="Lambda_DNA-bd_dom_sf"/>
</dbReference>
<dbReference type="PROSITE" id="PS50932">
    <property type="entry name" value="HTH_LACI_2"/>
    <property type="match status" value="1"/>
</dbReference>
<evidence type="ECO:0000313" key="6">
    <source>
        <dbReference type="Proteomes" id="UP001499951"/>
    </source>
</evidence>
<dbReference type="SUPFAM" id="SSF53822">
    <property type="entry name" value="Periplasmic binding protein-like I"/>
    <property type="match status" value="1"/>
</dbReference>
<evidence type="ECO:0000256" key="3">
    <source>
        <dbReference type="ARBA" id="ARBA00023163"/>
    </source>
</evidence>
<reference evidence="5 6" key="1">
    <citation type="journal article" date="2019" name="Int. J. Syst. Evol. Microbiol.">
        <title>The Global Catalogue of Microorganisms (GCM) 10K type strain sequencing project: providing services to taxonomists for standard genome sequencing and annotation.</title>
        <authorList>
            <consortium name="The Broad Institute Genomics Platform"/>
            <consortium name="The Broad Institute Genome Sequencing Center for Infectious Disease"/>
            <person name="Wu L."/>
            <person name="Ma J."/>
        </authorList>
    </citation>
    <scope>NUCLEOTIDE SEQUENCE [LARGE SCALE GENOMIC DNA]</scope>
    <source>
        <strain evidence="5 6">JCM 15089</strain>
    </source>
</reference>
<dbReference type="SUPFAM" id="SSF47413">
    <property type="entry name" value="lambda repressor-like DNA-binding domains"/>
    <property type="match status" value="1"/>
</dbReference>
<dbReference type="PANTHER" id="PTHR30146:SF153">
    <property type="entry name" value="LACTOSE OPERON REPRESSOR"/>
    <property type="match status" value="1"/>
</dbReference>
<sequence length="500" mass="54804">MRGKQRRETDKDFTGPRLDDIIDHDHALAKLNAAVDWHLLEGRLGQPGADGDDRPTQSRLLVGLAILRQLYDLTDEALFDRWLENPYFQLLCGESHFQHSLPFERGALTSGLRRISADKLRTLIRAGLGDAVGFEPGEMPELARLGVDPAGFGRSSRRRDGNGDKPVSIYDVAKRAGVSIKTVSLVINRQPNVSLQTRTAVLAAIDALAYKPNVFARGLASERSYLIGLLHDVAPGSYIADLQLGALARCRDEGYHLIVELLNPQQDRDVDQRVRALVSESVLHGVILTPPLCDDRTIMQELSAAKTPFVRVAPGNRMPGTSVVHIDEFKAAYEMTAYLVSLGHRSIGFVKGKPDHGAARLRFDGYRSALADAGLPFQEEFCAQGFFTYQSGIEAGEKILSAKVRPTAIFAGNDDMAAGVLAISQKFNLSIPNNLSVAGFDDSIVAQVVWPRLTTCRQPLKDMAAAAVSLLTQKRTHDRPLERQLAHELVVRESTAPYAG</sequence>
<dbReference type="CDD" id="cd01392">
    <property type="entry name" value="HTH_LacI"/>
    <property type="match status" value="1"/>
</dbReference>
<dbReference type="Pfam" id="PF13377">
    <property type="entry name" value="Peripla_BP_3"/>
    <property type="match status" value="1"/>
</dbReference>
<dbReference type="PROSITE" id="PS00356">
    <property type="entry name" value="HTH_LACI_1"/>
    <property type="match status" value="1"/>
</dbReference>
<dbReference type="Pfam" id="PF05598">
    <property type="entry name" value="DUF772"/>
    <property type="match status" value="1"/>
</dbReference>